<keyword evidence="2" id="KW-1185">Reference proteome</keyword>
<protein>
    <submittedName>
        <fullName evidence="1">Uncharacterized protein</fullName>
    </submittedName>
</protein>
<dbReference type="Proteomes" id="UP000595437">
    <property type="component" value="Chromosome 2"/>
</dbReference>
<evidence type="ECO:0000313" key="2">
    <source>
        <dbReference type="Proteomes" id="UP000595437"/>
    </source>
</evidence>
<gene>
    <name evidence="1" type="ORF">FKW44_003100</name>
</gene>
<proteinExistence type="predicted"/>
<dbReference type="AlphaFoldDB" id="A0A7T8KLH2"/>
<organism evidence="1 2">
    <name type="scientific">Caligus rogercresseyi</name>
    <name type="common">Sea louse</name>
    <dbReference type="NCBI Taxonomy" id="217165"/>
    <lineage>
        <taxon>Eukaryota</taxon>
        <taxon>Metazoa</taxon>
        <taxon>Ecdysozoa</taxon>
        <taxon>Arthropoda</taxon>
        <taxon>Crustacea</taxon>
        <taxon>Multicrustacea</taxon>
        <taxon>Hexanauplia</taxon>
        <taxon>Copepoda</taxon>
        <taxon>Siphonostomatoida</taxon>
        <taxon>Caligidae</taxon>
        <taxon>Caligus</taxon>
    </lineage>
</organism>
<sequence>MRLAYPPPSPPRLGHSGLRTQSQGGFWGYKSTAKGPHVRPNQSGFWDYKSPQWALMFCRTQSGFGMLKSPAMGRLGLPKPIRVFWGQNPQPMGPHVLPNTIGGFWC</sequence>
<evidence type="ECO:0000313" key="1">
    <source>
        <dbReference type="EMBL" id="QQP57938.1"/>
    </source>
</evidence>
<dbReference type="EMBL" id="CP045891">
    <property type="protein sequence ID" value="QQP57938.1"/>
    <property type="molecule type" value="Genomic_DNA"/>
</dbReference>
<name>A0A7T8KLH2_CALRO</name>
<accession>A0A7T8KLH2</accession>
<reference evidence="2" key="1">
    <citation type="submission" date="2021-01" db="EMBL/GenBank/DDBJ databases">
        <title>Caligus Genome Assembly.</title>
        <authorList>
            <person name="Gallardo-Escarate C."/>
        </authorList>
    </citation>
    <scope>NUCLEOTIDE SEQUENCE [LARGE SCALE GENOMIC DNA]</scope>
</reference>